<dbReference type="GO" id="GO:0046657">
    <property type="term" value="P:folic acid catabolic process"/>
    <property type="evidence" value="ECO:0007669"/>
    <property type="project" value="TreeGrafter"/>
</dbReference>
<name>A0A261XVA8_9FUNG</name>
<dbReference type="Pfam" id="PF07687">
    <property type="entry name" value="M20_dimer"/>
    <property type="match status" value="1"/>
</dbReference>
<dbReference type="SUPFAM" id="SSF55031">
    <property type="entry name" value="Bacterial exopeptidase dimerisation domain"/>
    <property type="match status" value="1"/>
</dbReference>
<sequence length="138" mass="14919">MDIARSWQGRECWSKSGEERQRIGCHDFGIQRNWSLATTAPDDKIHGIITHSGTAVNVIPDYSSGKFAVRTTKTEQLEALKNRLITVFGGAAGATGYEVKFVGMDCALTAARGHASAGLALLQEKKLFGSVMAEFKAT</sequence>
<organism evidence="2 3">
    <name type="scientific">Bifiguratus adelaidae</name>
    <dbReference type="NCBI Taxonomy" id="1938954"/>
    <lineage>
        <taxon>Eukaryota</taxon>
        <taxon>Fungi</taxon>
        <taxon>Fungi incertae sedis</taxon>
        <taxon>Mucoromycota</taxon>
        <taxon>Mucoromycotina</taxon>
        <taxon>Endogonomycetes</taxon>
        <taxon>Endogonales</taxon>
        <taxon>Endogonales incertae sedis</taxon>
        <taxon>Bifiguratus</taxon>
    </lineage>
</organism>
<evidence type="ECO:0000259" key="1">
    <source>
        <dbReference type="Pfam" id="PF07687"/>
    </source>
</evidence>
<dbReference type="InterPro" id="IPR036264">
    <property type="entry name" value="Bact_exopeptidase_dim_dom"/>
</dbReference>
<reference evidence="2 3" key="1">
    <citation type="journal article" date="2017" name="Mycologia">
        <title>Bifiguratus adelaidae, gen. et sp. nov., a new member of Mucoromycotina in endophytic and soil-dwelling habitats.</title>
        <authorList>
            <person name="Torres-Cruz T.J."/>
            <person name="Billingsley Tobias T.L."/>
            <person name="Almatruk M."/>
            <person name="Hesse C."/>
            <person name="Kuske C.R."/>
            <person name="Desiro A."/>
            <person name="Benucci G.M."/>
            <person name="Bonito G."/>
            <person name="Stajich J.E."/>
            <person name="Dunlap C."/>
            <person name="Arnold A.E."/>
            <person name="Porras-Alfaro A."/>
        </authorList>
    </citation>
    <scope>NUCLEOTIDE SEQUENCE [LARGE SCALE GENOMIC DNA]</scope>
    <source>
        <strain evidence="2 3">AZ0501</strain>
    </source>
</reference>
<dbReference type="Proteomes" id="UP000242875">
    <property type="component" value="Unassembled WGS sequence"/>
</dbReference>
<accession>A0A261XVA8</accession>
<dbReference type="GO" id="GO:0071713">
    <property type="term" value="F:para-aminobenzoyl-glutamate hydrolase activity"/>
    <property type="evidence" value="ECO:0007669"/>
    <property type="project" value="TreeGrafter"/>
</dbReference>
<dbReference type="AlphaFoldDB" id="A0A261XVA8"/>
<dbReference type="InterPro" id="IPR052030">
    <property type="entry name" value="Peptidase_M20/M20A_hydrolases"/>
</dbReference>
<comment type="caution">
    <text evidence="2">The sequence shown here is derived from an EMBL/GenBank/DDBJ whole genome shotgun (WGS) entry which is preliminary data.</text>
</comment>
<protein>
    <recommendedName>
        <fullName evidence="1">Peptidase M20 dimerisation domain-containing protein</fullName>
    </recommendedName>
</protein>
<dbReference type="GO" id="GO:0005737">
    <property type="term" value="C:cytoplasm"/>
    <property type="evidence" value="ECO:0007669"/>
    <property type="project" value="TreeGrafter"/>
</dbReference>
<evidence type="ECO:0000313" key="2">
    <source>
        <dbReference type="EMBL" id="OZJ02297.1"/>
    </source>
</evidence>
<dbReference type="Gene3D" id="3.30.70.360">
    <property type="match status" value="1"/>
</dbReference>
<evidence type="ECO:0000313" key="3">
    <source>
        <dbReference type="Proteomes" id="UP000242875"/>
    </source>
</evidence>
<feature type="domain" description="Peptidase M20 dimerisation" evidence="1">
    <location>
        <begin position="51"/>
        <end position="88"/>
    </location>
</feature>
<gene>
    <name evidence="2" type="ORF">BZG36_05070</name>
</gene>
<dbReference type="PANTHER" id="PTHR30575:SF0">
    <property type="entry name" value="XAA-ARG DIPEPTIDASE"/>
    <property type="match status" value="1"/>
</dbReference>
<keyword evidence="3" id="KW-1185">Reference proteome</keyword>
<dbReference type="GO" id="GO:0016805">
    <property type="term" value="F:dipeptidase activity"/>
    <property type="evidence" value="ECO:0007669"/>
    <property type="project" value="TreeGrafter"/>
</dbReference>
<proteinExistence type="predicted"/>
<dbReference type="InterPro" id="IPR011650">
    <property type="entry name" value="Peptidase_M20_dimer"/>
</dbReference>
<dbReference type="EMBL" id="MVBO01000166">
    <property type="protein sequence ID" value="OZJ02297.1"/>
    <property type="molecule type" value="Genomic_DNA"/>
</dbReference>
<dbReference type="PANTHER" id="PTHR30575">
    <property type="entry name" value="PEPTIDASE M20"/>
    <property type="match status" value="1"/>
</dbReference>